<keyword evidence="1" id="KW-1133">Transmembrane helix</keyword>
<proteinExistence type="predicted"/>
<accession>A0A1Z5JLQ7</accession>
<dbReference type="Proteomes" id="UP000198406">
    <property type="component" value="Unassembled WGS sequence"/>
</dbReference>
<evidence type="ECO:0000313" key="2">
    <source>
        <dbReference type="EMBL" id="GAX14718.1"/>
    </source>
</evidence>
<organism evidence="2 3">
    <name type="scientific">Fistulifera solaris</name>
    <name type="common">Oleaginous diatom</name>
    <dbReference type="NCBI Taxonomy" id="1519565"/>
    <lineage>
        <taxon>Eukaryota</taxon>
        <taxon>Sar</taxon>
        <taxon>Stramenopiles</taxon>
        <taxon>Ochrophyta</taxon>
        <taxon>Bacillariophyta</taxon>
        <taxon>Bacillariophyceae</taxon>
        <taxon>Bacillariophycidae</taxon>
        <taxon>Naviculales</taxon>
        <taxon>Naviculaceae</taxon>
        <taxon>Fistulifera</taxon>
    </lineage>
</organism>
<keyword evidence="3" id="KW-1185">Reference proteome</keyword>
<keyword evidence="1" id="KW-0472">Membrane</keyword>
<comment type="caution">
    <text evidence="2">The sequence shown here is derived from an EMBL/GenBank/DDBJ whole genome shotgun (WGS) entry which is preliminary data.</text>
</comment>
<dbReference type="EMBL" id="BDSP01000082">
    <property type="protein sequence ID" value="GAX14718.1"/>
    <property type="molecule type" value="Genomic_DNA"/>
</dbReference>
<dbReference type="OrthoDB" id="45960at2759"/>
<keyword evidence="1" id="KW-0812">Transmembrane</keyword>
<protein>
    <submittedName>
        <fullName evidence="2">Uncharacterized protein</fullName>
    </submittedName>
</protein>
<dbReference type="InParanoid" id="A0A1Z5JLQ7"/>
<feature type="transmembrane region" description="Helical" evidence="1">
    <location>
        <begin position="6"/>
        <end position="27"/>
    </location>
</feature>
<evidence type="ECO:0000256" key="1">
    <source>
        <dbReference type="SAM" id="Phobius"/>
    </source>
</evidence>
<name>A0A1Z5JLQ7_FISSO</name>
<reference evidence="2 3" key="1">
    <citation type="journal article" date="2015" name="Plant Cell">
        <title>Oil accumulation by the oleaginous diatom Fistulifera solaris as revealed by the genome and transcriptome.</title>
        <authorList>
            <person name="Tanaka T."/>
            <person name="Maeda Y."/>
            <person name="Veluchamy A."/>
            <person name="Tanaka M."/>
            <person name="Abida H."/>
            <person name="Marechal E."/>
            <person name="Bowler C."/>
            <person name="Muto M."/>
            <person name="Sunaga Y."/>
            <person name="Tanaka M."/>
            <person name="Yoshino T."/>
            <person name="Taniguchi T."/>
            <person name="Fukuda Y."/>
            <person name="Nemoto M."/>
            <person name="Matsumoto M."/>
            <person name="Wong P.S."/>
            <person name="Aburatani S."/>
            <person name="Fujibuchi W."/>
        </authorList>
    </citation>
    <scope>NUCLEOTIDE SEQUENCE [LARGE SCALE GENOMIC DNA]</scope>
    <source>
        <strain evidence="2 3">JPCC DA0580</strain>
    </source>
</reference>
<dbReference type="AlphaFoldDB" id="A0A1Z5JLQ7"/>
<sequence length="601" mass="67525">MTESRAFPALLTAFASVLIMRFVFIFLDLERIQFALQPEYTYDVPRVREVIASVLLPADDVPDTTTTPKLERPSCLQYNSEEWLKGPRFGNIREGITDEMTRRMLVDVDHLLDAPHHLLGQSMCMKDSRFVTRTDETDINDAEAVRIWAVRLSYLAFHYHQNRLAQREAKVRSTCTAAELEQHDIGPFDFECSRDAKYAIFDLAGIGIGANIRGGAAVALMMGLLRDRIVLFINKAPAEASVFSKASWPLVSCDRGDHQCFFFPSSPCVLTIDDLNSAWIMPKHDSRMFLTREGLLPEEHKDDRIIRVVSLFQPFPATPKPVMEKLSKLAHEIIDQLPDTDPRIAILRKAADSIAVLDADREGYHYAASTHKVAHAAAIYAMRPNPIAYEQLHNILDEVVPEDLNVEASIGLPIRASDKCLKESECLSFDEHMQVVDDLWQANKHESDVDPTIVFTTESKSVLADQLAYVNNTDRQTKFRHTFKFVTNTKDVTPDTGLLKMAHRFGGADEVMLSAMSSLMFQMKPRYSIGNCCSNFHILLADYLYSGCGSASSNTFMCLQEHPNPLLRVCCGWRGNCQKEKQAALEALAQNKTSITDAPAA</sequence>
<evidence type="ECO:0000313" key="3">
    <source>
        <dbReference type="Proteomes" id="UP000198406"/>
    </source>
</evidence>
<gene>
    <name evidence="2" type="ORF">FisN_11Hh259</name>
</gene>